<evidence type="ECO:0000313" key="7">
    <source>
        <dbReference type="Proteomes" id="UP000183413"/>
    </source>
</evidence>
<feature type="domain" description="4Fe4S-binding SPASM" evidence="5">
    <location>
        <begin position="211"/>
        <end position="270"/>
    </location>
</feature>
<protein>
    <submittedName>
        <fullName evidence="6">Iron-sulfur cluster-binding domain-containing protein</fullName>
    </submittedName>
</protein>
<evidence type="ECO:0000313" key="6">
    <source>
        <dbReference type="EMBL" id="SFP01126.1"/>
    </source>
</evidence>
<dbReference type="InParanoid" id="A0A1I5LWJ4"/>
<dbReference type="GO" id="GO:0046872">
    <property type="term" value="F:metal ion binding"/>
    <property type="evidence" value="ECO:0007669"/>
    <property type="project" value="UniProtKB-KW"/>
</dbReference>
<dbReference type="Pfam" id="PF13186">
    <property type="entry name" value="SPASM"/>
    <property type="match status" value="1"/>
</dbReference>
<keyword evidence="7" id="KW-1185">Reference proteome</keyword>
<evidence type="ECO:0000256" key="1">
    <source>
        <dbReference type="ARBA" id="ARBA00022691"/>
    </source>
</evidence>
<dbReference type="GO" id="GO:0003824">
    <property type="term" value="F:catalytic activity"/>
    <property type="evidence" value="ECO:0007669"/>
    <property type="project" value="InterPro"/>
</dbReference>
<dbReference type="InterPro" id="IPR050377">
    <property type="entry name" value="Radical_SAM_PqqE_MftC-like"/>
</dbReference>
<dbReference type="RefSeq" id="WP_075022771.1">
    <property type="nucleotide sequence ID" value="NZ_FOVH01000011.1"/>
</dbReference>
<dbReference type="SFLD" id="SFLDG01067">
    <property type="entry name" value="SPASM/twitch_domain_containing"/>
    <property type="match status" value="1"/>
</dbReference>
<proteinExistence type="predicted"/>
<gene>
    <name evidence="6" type="ORF">SAMN04489713_11137</name>
</gene>
<organism evidence="6 7">
    <name type="scientific">Actinomadura madurae</name>
    <dbReference type="NCBI Taxonomy" id="1993"/>
    <lineage>
        <taxon>Bacteria</taxon>
        <taxon>Bacillati</taxon>
        <taxon>Actinomycetota</taxon>
        <taxon>Actinomycetes</taxon>
        <taxon>Streptosporangiales</taxon>
        <taxon>Thermomonosporaceae</taxon>
        <taxon>Actinomadura</taxon>
    </lineage>
</organism>
<name>A0A1I5LWJ4_9ACTN</name>
<dbReference type="SUPFAM" id="SSF102114">
    <property type="entry name" value="Radical SAM enzymes"/>
    <property type="match status" value="1"/>
</dbReference>
<dbReference type="GO" id="GO:0051536">
    <property type="term" value="F:iron-sulfur cluster binding"/>
    <property type="evidence" value="ECO:0007669"/>
    <property type="project" value="UniProtKB-KW"/>
</dbReference>
<evidence type="ECO:0000259" key="5">
    <source>
        <dbReference type="Pfam" id="PF13186"/>
    </source>
</evidence>
<keyword evidence="4" id="KW-0411">Iron-sulfur</keyword>
<dbReference type="Proteomes" id="UP000183413">
    <property type="component" value="Unassembled WGS sequence"/>
</dbReference>
<keyword evidence="1" id="KW-0949">S-adenosyl-L-methionine</keyword>
<dbReference type="InterPro" id="IPR007197">
    <property type="entry name" value="rSAM"/>
</dbReference>
<dbReference type="PANTHER" id="PTHR11228">
    <property type="entry name" value="RADICAL SAM DOMAIN PROTEIN"/>
    <property type="match status" value="1"/>
</dbReference>
<keyword evidence="2" id="KW-0479">Metal-binding</keyword>
<evidence type="ECO:0000256" key="4">
    <source>
        <dbReference type="ARBA" id="ARBA00023014"/>
    </source>
</evidence>
<dbReference type="InterPro" id="IPR058240">
    <property type="entry name" value="rSAM_sf"/>
</dbReference>
<dbReference type="PANTHER" id="PTHR11228:SF7">
    <property type="entry name" value="PQQA PEPTIDE CYCLASE"/>
    <property type="match status" value="1"/>
</dbReference>
<keyword evidence="3" id="KW-0408">Iron</keyword>
<evidence type="ECO:0000256" key="2">
    <source>
        <dbReference type="ARBA" id="ARBA00022723"/>
    </source>
</evidence>
<accession>A0A1I5LWJ4</accession>
<dbReference type="InterPro" id="IPR013785">
    <property type="entry name" value="Aldolase_TIM"/>
</dbReference>
<dbReference type="CDD" id="cd21109">
    <property type="entry name" value="SPASM"/>
    <property type="match status" value="1"/>
</dbReference>
<dbReference type="Gene3D" id="3.20.20.70">
    <property type="entry name" value="Aldolase class I"/>
    <property type="match status" value="1"/>
</dbReference>
<dbReference type="SFLD" id="SFLDS00029">
    <property type="entry name" value="Radical_SAM"/>
    <property type="match status" value="1"/>
</dbReference>
<dbReference type="InterPro" id="IPR023885">
    <property type="entry name" value="4Fe4S-binding_SPASM_dom"/>
</dbReference>
<reference evidence="6 7" key="1">
    <citation type="submission" date="2016-10" db="EMBL/GenBank/DDBJ databases">
        <authorList>
            <person name="de Groot N.N."/>
        </authorList>
    </citation>
    <scope>NUCLEOTIDE SEQUENCE [LARGE SCALE GENOMIC DNA]</scope>
    <source>
        <strain evidence="6 7">DSM 43067</strain>
    </source>
</reference>
<sequence length="304" mass="32014">MSVPETPASAGASLLAELEITRRCAATCPKLCYVQAGPTQEHSPLATSEWLAVIDAIATRAADGRGRVQFIGGDPLLHPDIVVMIEHALCRGLAVEVASTLVRVPTRLWTVLGKPGVTVAVSYHSSIPQEHDAVTGLPGSHVKTRSNIIEAIRRGIPVRGQVVEVEDGQHAAEAEAEMIALGVARVSRDRSRPIGNAGLLIGRPPRPSDLCGRCAENRLAVLADGTIAPCVLGRFLAAGNVAHSDLNTVLDGERWRDIRRVVKAGQRRACAPADSNDCNPAIVLGKACPPADGNDCGPNDSDDI</sequence>
<dbReference type="CDD" id="cd01335">
    <property type="entry name" value="Radical_SAM"/>
    <property type="match status" value="1"/>
</dbReference>
<dbReference type="STRING" id="1993.SAMN04489713_11137"/>
<dbReference type="EMBL" id="FOVH01000011">
    <property type="protein sequence ID" value="SFP01126.1"/>
    <property type="molecule type" value="Genomic_DNA"/>
</dbReference>
<evidence type="ECO:0000256" key="3">
    <source>
        <dbReference type="ARBA" id="ARBA00023004"/>
    </source>
</evidence>
<dbReference type="AlphaFoldDB" id="A0A1I5LWJ4"/>